<name>A0A4Y2QSY7_ARAVE</name>
<accession>A0A4Y2QSY7</accession>
<reference evidence="2 3" key="1">
    <citation type="journal article" date="2019" name="Sci. Rep.">
        <title>Orb-weaving spider Araneus ventricosus genome elucidates the spidroin gene catalogue.</title>
        <authorList>
            <person name="Kono N."/>
            <person name="Nakamura H."/>
            <person name="Ohtoshi R."/>
            <person name="Moran D.A.P."/>
            <person name="Shinohara A."/>
            <person name="Yoshida Y."/>
            <person name="Fujiwara M."/>
            <person name="Mori M."/>
            <person name="Tomita M."/>
            <person name="Arakawa K."/>
        </authorList>
    </citation>
    <scope>NUCLEOTIDE SEQUENCE [LARGE SCALE GENOMIC DNA]</scope>
</reference>
<dbReference type="Proteomes" id="UP000499080">
    <property type="component" value="Unassembled WGS sequence"/>
</dbReference>
<evidence type="ECO:0000313" key="3">
    <source>
        <dbReference type="Proteomes" id="UP000499080"/>
    </source>
</evidence>
<protein>
    <recommendedName>
        <fullName evidence="4">RNase H type-1 domain-containing protein</fullName>
    </recommendedName>
</protein>
<feature type="region of interest" description="Disordered" evidence="1">
    <location>
        <begin position="30"/>
        <end position="61"/>
    </location>
</feature>
<evidence type="ECO:0000256" key="1">
    <source>
        <dbReference type="SAM" id="MobiDB-lite"/>
    </source>
</evidence>
<dbReference type="EMBL" id="BGPR01014687">
    <property type="protein sequence ID" value="GBN66265.1"/>
    <property type="molecule type" value="Genomic_DNA"/>
</dbReference>
<keyword evidence="3" id="KW-1185">Reference proteome</keyword>
<gene>
    <name evidence="2" type="ORF">AVEN_129358_1</name>
</gene>
<evidence type="ECO:0000313" key="2">
    <source>
        <dbReference type="EMBL" id="GBN66265.1"/>
    </source>
</evidence>
<proteinExistence type="predicted"/>
<organism evidence="2 3">
    <name type="scientific">Araneus ventricosus</name>
    <name type="common">Orbweaver spider</name>
    <name type="synonym">Epeira ventricosa</name>
    <dbReference type="NCBI Taxonomy" id="182803"/>
    <lineage>
        <taxon>Eukaryota</taxon>
        <taxon>Metazoa</taxon>
        <taxon>Ecdysozoa</taxon>
        <taxon>Arthropoda</taxon>
        <taxon>Chelicerata</taxon>
        <taxon>Arachnida</taxon>
        <taxon>Araneae</taxon>
        <taxon>Araneomorphae</taxon>
        <taxon>Entelegynae</taxon>
        <taxon>Araneoidea</taxon>
        <taxon>Araneidae</taxon>
        <taxon>Araneus</taxon>
    </lineage>
</organism>
<evidence type="ECO:0008006" key="4">
    <source>
        <dbReference type="Google" id="ProtNLM"/>
    </source>
</evidence>
<dbReference type="AlphaFoldDB" id="A0A4Y2QSY7"/>
<sequence>MSFQDHIKTTKTLIINTAEVSAQNLRRIWHHPNSGSAGHGRPHPPAHEKSQTGGDTGQDGFKIEKQTSSSFCARKNENIIKTWRAKLSPANAIFQVETLALNAVIEWANTTKKEVTIWKENESGLQALKSFSTKNTIIQKAQMAQLTNVKVSLKWVKAP</sequence>
<comment type="caution">
    <text evidence="2">The sequence shown here is derived from an EMBL/GenBank/DDBJ whole genome shotgun (WGS) entry which is preliminary data.</text>
</comment>